<sequence>MMDEAWEKGHSFTSSAEAFAQNARVWNRNVFGHVTRRKDNLLRRIEELEQNGNGTGNSAQLQQAQEELELVLFQEELLWCQKSRLEWISSGDKNTTYFHARTLRRRSRNRVTMLKDDAGNWIEDQALLLEMARVFFSQLYMDGGGDPPALQGNFPSLEPARWQPLAATPNMEEIRGAIQAMGPLKAPGKDGLNPIFFQKCWETVGQSLTQLALDCWDNPEKIKEVNSTILVLIPKVKQPTTIDQFRPISLCNVAYKVVTKCLAERLKNLMPSLVHETQTSFVPGRHITDNICILQEVIHSMRARRGRRGWMVLKVDLAKAYDRIRWGFVKDTLIAAGAPINFVDLTMACISSASMQIQWNRGLTEHFQPSRGLRQGCPLSPYLFTFCMERLGHIIDDAVRGGGGGGRWKPIQLSQAGPALSHLFFADDLILFGEASRAQVQVINDCFEQFGASSGQQVSRPKSRVFFSANTTTECRNSLSDELQIPVTQNLGRYLGVPVIHDRVSKATFQQLIDRIDTRLAGWKASTLSLAGRITLAQSVLASLPAYTMQTTFLPASVREYIDRKIRAFIWGSTDQGRKIHLVDWETLCRPKDEGGLGLRDSTRTNEAYMLKIAWRMITKPDELWARVILSKYSRNTTDGRYFITTGRLSNLWRGVLRVAHLTEEATAWNVRNGLTAKFWSDRWLDDTTTLKDHVQNLPPALLNMPVADFVLNGKWNMEFLQYYLPQPLVLQVMLHPVPTEAEDDVRVWRFTPNGEFTLRTTYDLTDTTADQTPGQPIWRSLWRTPTLQRIWAFLWLLNHDRLLTNAERGRRHLTTDTSCRICGGGPETTLHVLRDCPYARATWAELLGEEPDSRFFETDIHRWALYYISDKSDIVDNTFFAGTCWLLWKNRNGYVFRGELKTHTQIQFQAKQLRDQTIQALEKENFFFRRREDPRAVPNWLATTGAGLGLCQYRWLSHLLS</sequence>
<dbReference type="SUPFAM" id="SSF56672">
    <property type="entry name" value="DNA/RNA polymerases"/>
    <property type="match status" value="1"/>
</dbReference>
<dbReference type="Proteomes" id="UP001497516">
    <property type="component" value="Chromosome 10"/>
</dbReference>
<protein>
    <recommendedName>
        <fullName evidence="1">Reverse transcriptase domain-containing protein</fullName>
    </recommendedName>
</protein>
<dbReference type="PROSITE" id="PS50878">
    <property type="entry name" value="RT_POL"/>
    <property type="match status" value="1"/>
</dbReference>
<dbReference type="AlphaFoldDB" id="A0AAV2CSP9"/>
<name>A0AAV2CSP9_9ROSI</name>
<reference evidence="2 3" key="1">
    <citation type="submission" date="2024-04" db="EMBL/GenBank/DDBJ databases">
        <authorList>
            <person name="Fracassetti M."/>
        </authorList>
    </citation>
    <scope>NUCLEOTIDE SEQUENCE [LARGE SCALE GENOMIC DNA]</scope>
</reference>
<dbReference type="CDD" id="cd01650">
    <property type="entry name" value="RT_nLTR_like"/>
    <property type="match status" value="1"/>
</dbReference>
<dbReference type="InterPro" id="IPR000477">
    <property type="entry name" value="RT_dom"/>
</dbReference>
<gene>
    <name evidence="2" type="ORF">LTRI10_LOCUS7081</name>
</gene>
<proteinExistence type="predicted"/>
<accession>A0AAV2CSP9</accession>
<evidence type="ECO:0000313" key="3">
    <source>
        <dbReference type="Proteomes" id="UP001497516"/>
    </source>
</evidence>
<dbReference type="PANTHER" id="PTHR33116:SF78">
    <property type="entry name" value="OS12G0587133 PROTEIN"/>
    <property type="match status" value="1"/>
</dbReference>
<organism evidence="2 3">
    <name type="scientific">Linum trigynum</name>
    <dbReference type="NCBI Taxonomy" id="586398"/>
    <lineage>
        <taxon>Eukaryota</taxon>
        <taxon>Viridiplantae</taxon>
        <taxon>Streptophyta</taxon>
        <taxon>Embryophyta</taxon>
        <taxon>Tracheophyta</taxon>
        <taxon>Spermatophyta</taxon>
        <taxon>Magnoliopsida</taxon>
        <taxon>eudicotyledons</taxon>
        <taxon>Gunneridae</taxon>
        <taxon>Pentapetalae</taxon>
        <taxon>rosids</taxon>
        <taxon>fabids</taxon>
        <taxon>Malpighiales</taxon>
        <taxon>Linaceae</taxon>
        <taxon>Linum</taxon>
    </lineage>
</organism>
<dbReference type="PANTHER" id="PTHR33116">
    <property type="entry name" value="REVERSE TRANSCRIPTASE ZINC-BINDING DOMAIN-CONTAINING PROTEIN-RELATED-RELATED"/>
    <property type="match status" value="1"/>
</dbReference>
<dbReference type="EMBL" id="OZ034814">
    <property type="protein sequence ID" value="CAL1359607.1"/>
    <property type="molecule type" value="Genomic_DNA"/>
</dbReference>
<dbReference type="Pfam" id="PF00078">
    <property type="entry name" value="RVT_1"/>
    <property type="match status" value="1"/>
</dbReference>
<dbReference type="Pfam" id="PF13966">
    <property type="entry name" value="zf-RVT"/>
    <property type="match status" value="1"/>
</dbReference>
<evidence type="ECO:0000259" key="1">
    <source>
        <dbReference type="PROSITE" id="PS50878"/>
    </source>
</evidence>
<evidence type="ECO:0000313" key="2">
    <source>
        <dbReference type="EMBL" id="CAL1359607.1"/>
    </source>
</evidence>
<keyword evidence="3" id="KW-1185">Reference proteome</keyword>
<dbReference type="InterPro" id="IPR026960">
    <property type="entry name" value="RVT-Znf"/>
</dbReference>
<dbReference type="InterPro" id="IPR043502">
    <property type="entry name" value="DNA/RNA_pol_sf"/>
</dbReference>
<feature type="domain" description="Reverse transcriptase" evidence="1">
    <location>
        <begin position="214"/>
        <end position="499"/>
    </location>
</feature>